<feature type="transmembrane region" description="Helical" evidence="7">
    <location>
        <begin position="20"/>
        <end position="40"/>
    </location>
</feature>
<feature type="transmembrane region" description="Helical" evidence="7">
    <location>
        <begin position="52"/>
        <end position="69"/>
    </location>
</feature>
<evidence type="ECO:0000256" key="3">
    <source>
        <dbReference type="ARBA" id="ARBA00022989"/>
    </source>
</evidence>
<dbReference type="PANTHER" id="PTHR33048">
    <property type="entry name" value="PTH11-LIKE INTEGRAL MEMBRANE PROTEIN (AFU_ORTHOLOGUE AFUA_5G11245)"/>
    <property type="match status" value="1"/>
</dbReference>
<evidence type="ECO:0000256" key="2">
    <source>
        <dbReference type="ARBA" id="ARBA00022692"/>
    </source>
</evidence>
<feature type="transmembrane region" description="Helical" evidence="7">
    <location>
        <begin position="122"/>
        <end position="145"/>
    </location>
</feature>
<dbReference type="EMBL" id="KZ805403">
    <property type="protein sequence ID" value="PVH98923.1"/>
    <property type="molecule type" value="Genomic_DNA"/>
</dbReference>
<evidence type="ECO:0000256" key="5">
    <source>
        <dbReference type="ARBA" id="ARBA00038359"/>
    </source>
</evidence>
<dbReference type="InterPro" id="IPR049326">
    <property type="entry name" value="Rhodopsin_dom_fungi"/>
</dbReference>
<feature type="region of interest" description="Disordered" evidence="6">
    <location>
        <begin position="247"/>
        <end position="285"/>
    </location>
</feature>
<gene>
    <name evidence="9" type="ORF">DM02DRAFT_680744</name>
</gene>
<dbReference type="Pfam" id="PF20684">
    <property type="entry name" value="Fung_rhodopsin"/>
    <property type="match status" value="1"/>
</dbReference>
<dbReference type="InterPro" id="IPR052337">
    <property type="entry name" value="SAT4-like"/>
</dbReference>
<comment type="subcellular location">
    <subcellularLocation>
        <location evidence="1">Membrane</location>
        <topology evidence="1">Multi-pass membrane protein</topology>
    </subcellularLocation>
</comment>
<keyword evidence="10" id="KW-1185">Reference proteome</keyword>
<proteinExistence type="inferred from homology"/>
<name>A0A2V1DMQ7_9PLEO</name>
<evidence type="ECO:0000256" key="1">
    <source>
        <dbReference type="ARBA" id="ARBA00004141"/>
    </source>
</evidence>
<feature type="transmembrane region" description="Helical" evidence="7">
    <location>
        <begin position="157"/>
        <end position="177"/>
    </location>
</feature>
<keyword evidence="2 7" id="KW-0812">Transmembrane</keyword>
<dbReference type="PANTHER" id="PTHR33048:SF47">
    <property type="entry name" value="INTEGRAL MEMBRANE PROTEIN-RELATED"/>
    <property type="match status" value="1"/>
</dbReference>
<feature type="transmembrane region" description="Helical" evidence="7">
    <location>
        <begin position="81"/>
        <end position="101"/>
    </location>
</feature>
<organism evidence="9 10">
    <name type="scientific">Periconia macrospinosa</name>
    <dbReference type="NCBI Taxonomy" id="97972"/>
    <lineage>
        <taxon>Eukaryota</taxon>
        <taxon>Fungi</taxon>
        <taxon>Dikarya</taxon>
        <taxon>Ascomycota</taxon>
        <taxon>Pezizomycotina</taxon>
        <taxon>Dothideomycetes</taxon>
        <taxon>Pleosporomycetidae</taxon>
        <taxon>Pleosporales</taxon>
        <taxon>Massarineae</taxon>
        <taxon>Periconiaceae</taxon>
        <taxon>Periconia</taxon>
    </lineage>
</organism>
<dbReference type="OrthoDB" id="444631at2759"/>
<dbReference type="GO" id="GO:0016020">
    <property type="term" value="C:membrane"/>
    <property type="evidence" value="ECO:0007669"/>
    <property type="project" value="UniProtKB-SubCell"/>
</dbReference>
<reference evidence="9 10" key="1">
    <citation type="journal article" date="2018" name="Sci. Rep.">
        <title>Comparative genomics provides insights into the lifestyle and reveals functional heterogeneity of dark septate endophytic fungi.</title>
        <authorList>
            <person name="Knapp D.G."/>
            <person name="Nemeth J.B."/>
            <person name="Barry K."/>
            <person name="Hainaut M."/>
            <person name="Henrissat B."/>
            <person name="Johnson J."/>
            <person name="Kuo A."/>
            <person name="Lim J.H.P."/>
            <person name="Lipzen A."/>
            <person name="Nolan M."/>
            <person name="Ohm R.A."/>
            <person name="Tamas L."/>
            <person name="Grigoriev I.V."/>
            <person name="Spatafora J.W."/>
            <person name="Nagy L.G."/>
            <person name="Kovacs G.M."/>
        </authorList>
    </citation>
    <scope>NUCLEOTIDE SEQUENCE [LARGE SCALE GENOMIC DNA]</scope>
    <source>
        <strain evidence="9 10">DSE2036</strain>
    </source>
</reference>
<evidence type="ECO:0000256" key="4">
    <source>
        <dbReference type="ARBA" id="ARBA00023136"/>
    </source>
</evidence>
<keyword evidence="4 7" id="KW-0472">Membrane</keyword>
<evidence type="ECO:0000259" key="8">
    <source>
        <dbReference type="Pfam" id="PF20684"/>
    </source>
</evidence>
<sequence length="285" mass="31731">MVSTNSTTVDLNESRAGKFTTVIIFCPALAVVIVALRLYSRFVLGKRRFSEDYFIVLAMLSISLQYLRISVMRFEKQLCYVLISFVVSQSITYSVLTFTLCTSFEAMRSRHIPGAKCINITVAYSVGLCLTIAMDFAILLLPVLILRHLTLRWYQKLVIAIVLSFGGLACIFSILRFTSVRASTKSKDITWDKAYSALYGAVEVNTGIICSCIVTLRPLFQRHFPFLVRWLDGVGDQHISLASWKSHVGPDPTTPQSNTTESKQCLKPATGMEHATVKSTSSSEA</sequence>
<evidence type="ECO:0000313" key="10">
    <source>
        <dbReference type="Proteomes" id="UP000244855"/>
    </source>
</evidence>
<protein>
    <recommendedName>
        <fullName evidence="8">Rhodopsin domain-containing protein</fullName>
    </recommendedName>
</protein>
<keyword evidence="3 7" id="KW-1133">Transmembrane helix</keyword>
<accession>A0A2V1DMQ7</accession>
<evidence type="ECO:0000256" key="7">
    <source>
        <dbReference type="SAM" id="Phobius"/>
    </source>
</evidence>
<feature type="compositionally biased region" description="Polar residues" evidence="6">
    <location>
        <begin position="254"/>
        <end position="263"/>
    </location>
</feature>
<comment type="similarity">
    <text evidence="5">Belongs to the SAT4 family.</text>
</comment>
<dbReference type="Proteomes" id="UP000244855">
    <property type="component" value="Unassembled WGS sequence"/>
</dbReference>
<dbReference type="AlphaFoldDB" id="A0A2V1DMQ7"/>
<evidence type="ECO:0000256" key="6">
    <source>
        <dbReference type="SAM" id="MobiDB-lite"/>
    </source>
</evidence>
<feature type="domain" description="Rhodopsin" evidence="8">
    <location>
        <begin position="55"/>
        <end position="222"/>
    </location>
</feature>
<evidence type="ECO:0000313" key="9">
    <source>
        <dbReference type="EMBL" id="PVH98923.1"/>
    </source>
</evidence>